<dbReference type="Proteomes" id="UP000783686">
    <property type="component" value="Unassembled WGS sequence"/>
</dbReference>
<keyword evidence="1" id="KW-0732">Signal</keyword>
<feature type="domain" description="DOMON" evidence="2">
    <location>
        <begin position="70"/>
        <end position="190"/>
    </location>
</feature>
<dbReference type="PROSITE" id="PS50836">
    <property type="entry name" value="DOMON"/>
    <property type="match status" value="1"/>
</dbReference>
<organism evidence="3 4">
    <name type="scientific">Bursaphelenchus okinawaensis</name>
    <dbReference type="NCBI Taxonomy" id="465554"/>
    <lineage>
        <taxon>Eukaryota</taxon>
        <taxon>Metazoa</taxon>
        <taxon>Ecdysozoa</taxon>
        <taxon>Nematoda</taxon>
        <taxon>Chromadorea</taxon>
        <taxon>Rhabditida</taxon>
        <taxon>Tylenchina</taxon>
        <taxon>Tylenchomorpha</taxon>
        <taxon>Aphelenchoidea</taxon>
        <taxon>Aphelenchoididae</taxon>
        <taxon>Bursaphelenchus</taxon>
    </lineage>
</organism>
<dbReference type="SMART" id="SM00664">
    <property type="entry name" value="DoH"/>
    <property type="match status" value="1"/>
</dbReference>
<dbReference type="EMBL" id="CAJFCW020000003">
    <property type="protein sequence ID" value="CAG9107764.1"/>
    <property type="molecule type" value="Genomic_DNA"/>
</dbReference>
<protein>
    <recommendedName>
        <fullName evidence="2">DOMON domain-containing protein</fullName>
    </recommendedName>
</protein>
<keyword evidence="4" id="KW-1185">Reference proteome</keyword>
<dbReference type="PANTHER" id="PTHR36516">
    <property type="entry name" value="PROTEIN CBG04168-RELATED"/>
    <property type="match status" value="1"/>
</dbReference>
<dbReference type="EMBL" id="CAJFDH010000003">
    <property type="protein sequence ID" value="CAD5217431.1"/>
    <property type="molecule type" value="Genomic_DNA"/>
</dbReference>
<accession>A0A811KQ39</accession>
<dbReference type="Proteomes" id="UP000614601">
    <property type="component" value="Unassembled WGS sequence"/>
</dbReference>
<evidence type="ECO:0000256" key="1">
    <source>
        <dbReference type="SAM" id="SignalP"/>
    </source>
</evidence>
<evidence type="ECO:0000313" key="4">
    <source>
        <dbReference type="Proteomes" id="UP000614601"/>
    </source>
</evidence>
<proteinExistence type="predicted"/>
<name>A0A811KQ39_9BILA</name>
<evidence type="ECO:0000259" key="2">
    <source>
        <dbReference type="PROSITE" id="PS50836"/>
    </source>
</evidence>
<sequence>MFKVISFATFIILAVNVIAENHEATINVHQDASRMQVRPMNHANLPHMAVRRETPKRKKADSNVCSFNDMDYKLQFFFNSKTNRVHFDLTYSNFPQHYDLWTGVAFGKSMFGLDAVIVRVLGGRIIVSDEFTRGYGPSMADLVQDVKMVGGSIQNGVLRVQFTKPVETGQQGYDASLAGCTTWQFITGLSLASPNHVSKHTRFPIRQEVCLDRCTQ</sequence>
<feature type="chain" id="PRO_5035595028" description="DOMON domain-containing protein" evidence="1">
    <location>
        <begin position="20"/>
        <end position="216"/>
    </location>
</feature>
<feature type="signal peptide" evidence="1">
    <location>
        <begin position="1"/>
        <end position="19"/>
    </location>
</feature>
<gene>
    <name evidence="3" type="ORF">BOKJ2_LOCUS7084</name>
</gene>
<dbReference type="Pfam" id="PF03351">
    <property type="entry name" value="DOMON"/>
    <property type="match status" value="1"/>
</dbReference>
<dbReference type="InterPro" id="IPR045266">
    <property type="entry name" value="DOH_DOMON"/>
</dbReference>
<dbReference type="AlphaFoldDB" id="A0A811KQ39"/>
<evidence type="ECO:0000313" key="3">
    <source>
        <dbReference type="EMBL" id="CAD5217431.1"/>
    </source>
</evidence>
<dbReference type="InterPro" id="IPR005018">
    <property type="entry name" value="DOMON_domain"/>
</dbReference>
<comment type="caution">
    <text evidence="3">The sequence shown here is derived from an EMBL/GenBank/DDBJ whole genome shotgun (WGS) entry which is preliminary data.</text>
</comment>
<dbReference type="PANTHER" id="PTHR36516:SF6">
    <property type="entry name" value="DOMON DOMAIN-CONTAINING PROTEIN"/>
    <property type="match status" value="1"/>
</dbReference>
<reference evidence="3" key="1">
    <citation type="submission" date="2020-09" db="EMBL/GenBank/DDBJ databases">
        <authorList>
            <person name="Kikuchi T."/>
        </authorList>
    </citation>
    <scope>NUCLEOTIDE SEQUENCE</scope>
    <source>
        <strain evidence="3">SH1</strain>
    </source>
</reference>
<dbReference type="OrthoDB" id="5785632at2759"/>
<dbReference type="CDD" id="cd09631">
    <property type="entry name" value="DOMON_DOH"/>
    <property type="match status" value="1"/>
</dbReference>